<gene>
    <name evidence="3" type="ORF">JOF36_003591</name>
</gene>
<evidence type="ECO:0000259" key="2">
    <source>
        <dbReference type="PROSITE" id="PS50801"/>
    </source>
</evidence>
<name>A0ABS4VVD4_9PSEU</name>
<dbReference type="InterPro" id="IPR002645">
    <property type="entry name" value="STAS_dom"/>
</dbReference>
<feature type="region of interest" description="Disordered" evidence="1">
    <location>
        <begin position="156"/>
        <end position="175"/>
    </location>
</feature>
<comment type="caution">
    <text evidence="3">The sequence shown here is derived from an EMBL/GenBank/DDBJ whole genome shotgun (WGS) entry which is preliminary data.</text>
</comment>
<keyword evidence="4" id="KW-1185">Reference proteome</keyword>
<evidence type="ECO:0000313" key="4">
    <source>
        <dbReference type="Proteomes" id="UP001519295"/>
    </source>
</evidence>
<dbReference type="EMBL" id="JAGINU010000001">
    <property type="protein sequence ID" value="MBP2367895.1"/>
    <property type="molecule type" value="Genomic_DNA"/>
</dbReference>
<feature type="domain" description="STAS" evidence="2">
    <location>
        <begin position="23"/>
        <end position="127"/>
    </location>
</feature>
<evidence type="ECO:0000313" key="3">
    <source>
        <dbReference type="EMBL" id="MBP2367895.1"/>
    </source>
</evidence>
<dbReference type="Pfam" id="PF01740">
    <property type="entry name" value="STAS"/>
    <property type="match status" value="1"/>
</dbReference>
<dbReference type="InterPro" id="IPR036513">
    <property type="entry name" value="STAS_dom_sf"/>
</dbReference>
<sequence>MRNMHGSGALQVTIEVPIPVARLIRVAGRLDRSAARCVLRLVDAQLAVAAGGHRAVAHLVIDVEAVSCFEPGGLEVLRDAVPHADRHGVTLWVSGCGGRVHLLPLRSRQALGLFRTFPTAELALDALAGAVAADRPHRPPAPDPAAYRIATPVPQPRRAVDAHVDGPGPAAALSG</sequence>
<protein>
    <recommendedName>
        <fullName evidence="2">STAS domain-containing protein</fullName>
    </recommendedName>
</protein>
<dbReference type="Gene3D" id="3.30.750.24">
    <property type="entry name" value="STAS domain"/>
    <property type="match status" value="1"/>
</dbReference>
<organism evidence="3 4">
    <name type="scientific">Pseudonocardia parietis</name>
    <dbReference type="NCBI Taxonomy" id="570936"/>
    <lineage>
        <taxon>Bacteria</taxon>
        <taxon>Bacillati</taxon>
        <taxon>Actinomycetota</taxon>
        <taxon>Actinomycetes</taxon>
        <taxon>Pseudonocardiales</taxon>
        <taxon>Pseudonocardiaceae</taxon>
        <taxon>Pseudonocardia</taxon>
    </lineage>
</organism>
<dbReference type="PROSITE" id="PS50801">
    <property type="entry name" value="STAS"/>
    <property type="match status" value="1"/>
</dbReference>
<dbReference type="SUPFAM" id="SSF52091">
    <property type="entry name" value="SpoIIaa-like"/>
    <property type="match status" value="1"/>
</dbReference>
<dbReference type="Proteomes" id="UP001519295">
    <property type="component" value="Unassembled WGS sequence"/>
</dbReference>
<reference evidence="3 4" key="1">
    <citation type="submission" date="2021-03" db="EMBL/GenBank/DDBJ databases">
        <title>Sequencing the genomes of 1000 actinobacteria strains.</title>
        <authorList>
            <person name="Klenk H.-P."/>
        </authorList>
    </citation>
    <scope>NUCLEOTIDE SEQUENCE [LARGE SCALE GENOMIC DNA]</scope>
    <source>
        <strain evidence="3 4">DSM 45256</strain>
    </source>
</reference>
<proteinExistence type="predicted"/>
<evidence type="ECO:0000256" key="1">
    <source>
        <dbReference type="SAM" id="MobiDB-lite"/>
    </source>
</evidence>
<accession>A0ABS4VVD4</accession>
<dbReference type="RefSeq" id="WP_210028103.1">
    <property type="nucleotide sequence ID" value="NZ_JAGINU010000001.1"/>
</dbReference>